<dbReference type="AlphaFoldDB" id="A0A8E0IFD9"/>
<reference evidence="3 4" key="1">
    <citation type="journal article" date="2013" name="PLoS ONE">
        <title>Lactobacillus paracasei comparative genomics: towards species pan-genome definition and exploitation of diversity.</title>
        <authorList>
            <person name="Smokvina T."/>
            <person name="Wels M."/>
            <person name="Polka J."/>
            <person name="Chervaux C."/>
            <person name="Brisse S."/>
            <person name="Boekhorst J."/>
            <person name="van Hylckama Vlieg J.E."/>
            <person name="Siezen R.J."/>
        </authorList>
    </citation>
    <scope>NUCLEOTIDE SEQUENCE [LARGE SCALE GENOMIC DNA]</scope>
    <source>
        <strain evidence="3 4">CNCM I-4270</strain>
    </source>
</reference>
<protein>
    <recommendedName>
        <fullName evidence="2">DUF3991 domain-containing protein</fullName>
    </recommendedName>
</protein>
<gene>
    <name evidence="3" type="ORF">Lpp77_15356</name>
</gene>
<dbReference type="Proteomes" id="UP000014249">
    <property type="component" value="Unassembled WGS sequence"/>
</dbReference>
<feature type="domain" description="DUF3991" evidence="2">
    <location>
        <begin position="250"/>
        <end position="311"/>
    </location>
</feature>
<evidence type="ECO:0000313" key="3">
    <source>
        <dbReference type="EMBL" id="EPC50180.1"/>
    </source>
</evidence>
<dbReference type="SUPFAM" id="SSF57783">
    <property type="entry name" value="Zinc beta-ribbon"/>
    <property type="match status" value="1"/>
</dbReference>
<sequence length="372" mass="41484">IQEIVISPQETDAAMKLKTLFHEYGHSQLHGIGQAFADRPRAWKEAQAESVAYIAMQNIGIDTGDYSLGYVATWAKDPKVMAQALKEINEASVHTIELSDQAAQALGFDQAQTAEATLNDAPEQTTNLNSGKRERLTQSEIDRARKLSLVEIARSAGIDLKEDSRDYYRGVDHDSLVIDAKKNLWKWNSQNLGGGAIEFATTFLDQKGFYQAVKFLNAGHYGETKIQTAPKAAYHNYLKRADSFDRARDYLTIARGINPHLVDRLYQKGLIFQDSQNNLIFQWARNGKAVGASIQGTEIDFKKYGKRGTQKKIAANSQSDFGFNFSLGKPQDLYVFESPIDALSYWTQHPELTNCMIASVDGTKVESVVNMA</sequence>
<feature type="non-terminal residue" evidence="3">
    <location>
        <position position="1"/>
    </location>
</feature>
<dbReference type="EMBL" id="ANJX01000417">
    <property type="protein sequence ID" value="EPC50180.1"/>
    <property type="molecule type" value="Genomic_DNA"/>
</dbReference>
<feature type="non-terminal residue" evidence="3">
    <location>
        <position position="372"/>
    </location>
</feature>
<feature type="compositionally biased region" description="Polar residues" evidence="1">
    <location>
        <begin position="117"/>
        <end position="130"/>
    </location>
</feature>
<feature type="region of interest" description="Disordered" evidence="1">
    <location>
        <begin position="117"/>
        <end position="137"/>
    </location>
</feature>
<accession>A0A8E0IFD9</accession>
<dbReference type="InterPro" id="IPR025054">
    <property type="entry name" value="DUF3991"/>
</dbReference>
<dbReference type="Pfam" id="PF13154">
    <property type="entry name" value="DUF3991"/>
    <property type="match status" value="1"/>
</dbReference>
<evidence type="ECO:0000313" key="4">
    <source>
        <dbReference type="Proteomes" id="UP000014249"/>
    </source>
</evidence>
<comment type="caution">
    <text evidence="3">The sequence shown here is derived from an EMBL/GenBank/DDBJ whole genome shotgun (WGS) entry which is preliminary data.</text>
</comment>
<proteinExistence type="predicted"/>
<evidence type="ECO:0000256" key="1">
    <source>
        <dbReference type="SAM" id="MobiDB-lite"/>
    </source>
</evidence>
<name>A0A8E0IFD9_LACPA</name>
<evidence type="ECO:0000259" key="2">
    <source>
        <dbReference type="Pfam" id="PF13154"/>
    </source>
</evidence>
<organism evidence="3 4">
    <name type="scientific">Lacticaseibacillus paracasei subsp. paracasei CNCM I-4270</name>
    <dbReference type="NCBI Taxonomy" id="1256202"/>
    <lineage>
        <taxon>Bacteria</taxon>
        <taxon>Bacillati</taxon>
        <taxon>Bacillota</taxon>
        <taxon>Bacilli</taxon>
        <taxon>Lactobacillales</taxon>
        <taxon>Lactobacillaceae</taxon>
        <taxon>Lacticaseibacillus</taxon>
    </lineage>
</organism>